<accession>A0A099CTS5</accession>
<comment type="function">
    <text evidence="9">Essential cell division protein. May link together the upstream cell division proteins, which are predominantly cytoplasmic, with the downstream cell division proteins, which are predominantly periplasmic. May control correct divisome assembly.</text>
</comment>
<dbReference type="GO" id="GO:0090529">
    <property type="term" value="P:cell septum assembly"/>
    <property type="evidence" value="ECO:0007669"/>
    <property type="project" value="InterPro"/>
</dbReference>
<evidence type="ECO:0000259" key="10">
    <source>
        <dbReference type="PROSITE" id="PS51779"/>
    </source>
</evidence>
<evidence type="ECO:0000256" key="7">
    <source>
        <dbReference type="ARBA" id="ARBA00023136"/>
    </source>
</evidence>
<keyword evidence="7 9" id="KW-0472">Membrane</keyword>
<comment type="subunit">
    <text evidence="9">Part of a complex composed of FtsB, FtsL and FtsQ.</text>
</comment>
<dbReference type="InterPro" id="IPR026579">
    <property type="entry name" value="FtsQ"/>
</dbReference>
<evidence type="ECO:0000256" key="8">
    <source>
        <dbReference type="ARBA" id="ARBA00023306"/>
    </source>
</evidence>
<evidence type="ECO:0000256" key="2">
    <source>
        <dbReference type="ARBA" id="ARBA00022475"/>
    </source>
</evidence>
<comment type="subcellular location">
    <subcellularLocation>
        <location evidence="9">Cell inner membrane</location>
        <topology evidence="9">Single-pass type II membrane protein</topology>
    </subcellularLocation>
    <subcellularLocation>
        <location evidence="1">Membrane</location>
    </subcellularLocation>
    <text evidence="9">Localizes to the division septum.</text>
</comment>
<evidence type="ECO:0000256" key="3">
    <source>
        <dbReference type="ARBA" id="ARBA00022519"/>
    </source>
</evidence>
<keyword evidence="4 9" id="KW-0132">Cell division</keyword>
<dbReference type="EMBL" id="JROI01000014">
    <property type="protein sequence ID" value="KGI77056.1"/>
    <property type="molecule type" value="Genomic_DNA"/>
</dbReference>
<dbReference type="HAMAP" id="MF_00911">
    <property type="entry name" value="FtsQ_subfam"/>
    <property type="match status" value="1"/>
</dbReference>
<dbReference type="STRING" id="1543381.LF63_0112430"/>
<reference evidence="11 13" key="1">
    <citation type="submission" date="2014-09" db="EMBL/GenBank/DDBJ databases">
        <title>Xanthomonadaceae 3.5X direct submission.</title>
        <authorList>
            <person name="Fang T."/>
            <person name="Wang H."/>
        </authorList>
    </citation>
    <scope>NUCLEOTIDE SEQUENCE [LARGE SCALE GENOMIC DNA]</scope>
    <source>
        <strain evidence="11 13">3.5X</strain>
    </source>
</reference>
<keyword evidence="13" id="KW-1185">Reference proteome</keyword>
<evidence type="ECO:0000256" key="6">
    <source>
        <dbReference type="ARBA" id="ARBA00022989"/>
    </source>
</evidence>
<dbReference type="PROSITE" id="PS51779">
    <property type="entry name" value="POTRA"/>
    <property type="match status" value="1"/>
</dbReference>
<evidence type="ECO:0000313" key="12">
    <source>
        <dbReference type="EMBL" id="MBB6185416.1"/>
    </source>
</evidence>
<evidence type="ECO:0000256" key="9">
    <source>
        <dbReference type="HAMAP-Rule" id="MF_00911"/>
    </source>
</evidence>
<keyword evidence="8 9" id="KW-0131">Cell cycle</keyword>
<dbReference type="Gene3D" id="3.40.50.11690">
    <property type="entry name" value="Cell division protein FtsQ/DivIB"/>
    <property type="match status" value="1"/>
</dbReference>
<dbReference type="GO" id="GO:0005886">
    <property type="term" value="C:plasma membrane"/>
    <property type="evidence" value="ECO:0007669"/>
    <property type="project" value="UniProtKB-SubCell"/>
</dbReference>
<comment type="similarity">
    <text evidence="9">Belongs to the FtsQ/DivIB family. FtsQ subfamily.</text>
</comment>
<dbReference type="OrthoDB" id="9790370at2"/>
<dbReference type="InterPro" id="IPR034746">
    <property type="entry name" value="POTRA"/>
</dbReference>
<reference evidence="12 14" key="2">
    <citation type="submission" date="2020-08" db="EMBL/GenBank/DDBJ databases">
        <title>Genomic Encyclopedia of Type Strains, Phase IV (KMG-IV): sequencing the most valuable type-strain genomes for metagenomic binning, comparative biology and taxonomic classification.</title>
        <authorList>
            <person name="Goeker M."/>
        </authorList>
    </citation>
    <scope>NUCLEOTIDE SEQUENCE [LARGE SCALE GENOMIC DNA]</scope>
    <source>
        <strain evidence="12 14">DSM 107085</strain>
    </source>
</reference>
<evidence type="ECO:0000256" key="5">
    <source>
        <dbReference type="ARBA" id="ARBA00022692"/>
    </source>
</evidence>
<name>A0A099CTS5_9GAMM</name>
<dbReference type="RefSeq" id="WP_043102255.1">
    <property type="nucleotide sequence ID" value="NZ_JACHET010000001.1"/>
</dbReference>
<feature type="domain" description="POTRA" evidence="10">
    <location>
        <begin position="36"/>
        <end position="105"/>
    </location>
</feature>
<keyword evidence="5 9" id="KW-0812">Transmembrane</keyword>
<evidence type="ECO:0000256" key="4">
    <source>
        <dbReference type="ARBA" id="ARBA00022618"/>
    </source>
</evidence>
<dbReference type="PANTHER" id="PTHR35851:SF1">
    <property type="entry name" value="CELL DIVISION PROTEIN FTSQ"/>
    <property type="match status" value="1"/>
</dbReference>
<dbReference type="Pfam" id="PF08478">
    <property type="entry name" value="POTRA_1"/>
    <property type="match status" value="1"/>
</dbReference>
<sequence>MKSVISLRGAAWLIAVALVILPVVGLVRGWFASDRWPIRTLQVQAPYQHVSADKIRATVAPYLGKGFFATRLDRVQQAVQALPWVATVEARKVWPDTLMLRVQERQPVAHWNGDRLIGRDGEVFAAPGAADIGGLPELSGPDAREGDVVAFYQKVSESFARVGLRVDGVDLSGRASWRLKLGNGAELVIGSDDVQSRLQRFLDVYPRLAQDGQGQPFTRVDLRYANGFAVRWPQTAANAPPEANGGVPHT</sequence>
<proteinExistence type="inferred from homology"/>
<protein>
    <recommendedName>
        <fullName evidence="9">Cell division protein FtsQ</fullName>
    </recommendedName>
</protein>
<dbReference type="GO" id="GO:0043093">
    <property type="term" value="P:FtsZ-dependent cytokinesis"/>
    <property type="evidence" value="ECO:0007669"/>
    <property type="project" value="UniProtKB-UniRule"/>
</dbReference>
<dbReference type="Proteomes" id="UP000560000">
    <property type="component" value="Unassembled WGS sequence"/>
</dbReference>
<organism evidence="11 13">
    <name type="scientific">Oleiagrimonas soli</name>
    <dbReference type="NCBI Taxonomy" id="1543381"/>
    <lineage>
        <taxon>Bacteria</taxon>
        <taxon>Pseudomonadati</taxon>
        <taxon>Pseudomonadota</taxon>
        <taxon>Gammaproteobacteria</taxon>
        <taxon>Lysobacterales</taxon>
        <taxon>Rhodanobacteraceae</taxon>
        <taxon>Oleiagrimonas</taxon>
    </lineage>
</organism>
<evidence type="ECO:0000313" key="11">
    <source>
        <dbReference type="EMBL" id="KGI77056.1"/>
    </source>
</evidence>
<dbReference type="InterPro" id="IPR005548">
    <property type="entry name" value="Cell_div_FtsQ/DivIB_C"/>
</dbReference>
<dbReference type="InterPro" id="IPR045335">
    <property type="entry name" value="FtsQ_C_sf"/>
</dbReference>
<keyword evidence="6 9" id="KW-1133">Transmembrane helix</keyword>
<dbReference type="Pfam" id="PF03799">
    <property type="entry name" value="FtsQ_DivIB_C"/>
    <property type="match status" value="1"/>
</dbReference>
<dbReference type="PANTHER" id="PTHR35851">
    <property type="entry name" value="CELL DIVISION PROTEIN FTSQ"/>
    <property type="match status" value="1"/>
</dbReference>
<dbReference type="GO" id="GO:0032153">
    <property type="term" value="C:cell division site"/>
    <property type="evidence" value="ECO:0007669"/>
    <property type="project" value="UniProtKB-UniRule"/>
</dbReference>
<dbReference type="EMBL" id="JACHET010000001">
    <property type="protein sequence ID" value="MBB6185416.1"/>
    <property type="molecule type" value="Genomic_DNA"/>
</dbReference>
<evidence type="ECO:0000313" key="14">
    <source>
        <dbReference type="Proteomes" id="UP000560000"/>
    </source>
</evidence>
<dbReference type="InterPro" id="IPR013685">
    <property type="entry name" value="POTRA_FtsQ_type"/>
</dbReference>
<gene>
    <name evidence="9" type="primary">ftsQ</name>
    <name evidence="12" type="ORF">HNQ86_002761</name>
    <name evidence="11" type="ORF">LF63_0112430</name>
</gene>
<comment type="caution">
    <text evidence="11">The sequence shown here is derived from an EMBL/GenBank/DDBJ whole genome shotgun (WGS) entry which is preliminary data.</text>
</comment>
<keyword evidence="2 9" id="KW-1003">Cell membrane</keyword>
<evidence type="ECO:0000313" key="13">
    <source>
        <dbReference type="Proteomes" id="UP000029708"/>
    </source>
</evidence>
<dbReference type="AlphaFoldDB" id="A0A099CTS5"/>
<keyword evidence="3 9" id="KW-0997">Cell inner membrane</keyword>
<dbReference type="HOGENOM" id="CLU_064041_1_1_6"/>
<evidence type="ECO:0000256" key="1">
    <source>
        <dbReference type="ARBA" id="ARBA00004370"/>
    </source>
</evidence>
<dbReference type="Gene3D" id="3.10.20.310">
    <property type="entry name" value="membrane protein fhac"/>
    <property type="match status" value="1"/>
</dbReference>
<dbReference type="Proteomes" id="UP000029708">
    <property type="component" value="Unassembled WGS sequence"/>
</dbReference>